<sequence length="305" mass="36666">MNIVCAADSGYVQHCSVMLISFFENNPGEEHAVYLLTEGLDLDDLDFIQKIVHSYNGHFFYCQVDFKFLEKCPIKSTDHLSIATYNRLFMADLLPADVNKVLYLDCDIIVNQSIKELWETPLRDNFVVAAFEERGCCAEDVYERLDYDSKYGYFNAGVLLVNLDYWRTHNMTQAFIEYIEHNFEKLRAHDQDVLNAFFYDKSVHISLAWNVEFIFYYYGIIKKFGFDRDLRFILRHPKILHFTWKPKPWETSCQHPFRINYYRYLKKIKKNPLSFRDTLRALWDKYYFCFLIKWKIKGHKYYKLV</sequence>
<dbReference type="PANTHER" id="PTHR13778">
    <property type="entry name" value="GLYCOSYLTRANSFERASE 8 DOMAIN-CONTAINING PROTEIN"/>
    <property type="match status" value="1"/>
</dbReference>
<evidence type="ECO:0000256" key="2">
    <source>
        <dbReference type="ARBA" id="ARBA00022679"/>
    </source>
</evidence>
<gene>
    <name evidence="5" type="ORF">F2Y81_18660</name>
    <name evidence="4" type="ORF">F2Y86_07230</name>
</gene>
<reference evidence="6 7" key="1">
    <citation type="journal article" date="2019" name="Nat. Med.">
        <title>A library of human gut bacterial isolates paired with longitudinal multiomics data enables mechanistic microbiome research.</title>
        <authorList>
            <person name="Poyet M."/>
            <person name="Groussin M."/>
            <person name="Gibbons S.M."/>
            <person name="Avila-Pacheco J."/>
            <person name="Jiang X."/>
            <person name="Kearney S.M."/>
            <person name="Perrotta A.R."/>
            <person name="Berdy B."/>
            <person name="Zhao S."/>
            <person name="Lieberman T.D."/>
            <person name="Swanson P.K."/>
            <person name="Smith M."/>
            <person name="Roesemann S."/>
            <person name="Alexander J.E."/>
            <person name="Rich S.A."/>
            <person name="Livny J."/>
            <person name="Vlamakis H."/>
            <person name="Clish C."/>
            <person name="Bullock K."/>
            <person name="Deik A."/>
            <person name="Scott J."/>
            <person name="Pierce K.A."/>
            <person name="Xavier R.J."/>
            <person name="Alm E.J."/>
        </authorList>
    </citation>
    <scope>NUCLEOTIDE SEQUENCE [LARGE SCALE GENOMIC DNA]</scope>
    <source>
        <strain evidence="5 7">BIOML-A6</strain>
        <strain evidence="4 6">BIOML-A7</strain>
    </source>
</reference>
<evidence type="ECO:0000256" key="1">
    <source>
        <dbReference type="ARBA" id="ARBA00022676"/>
    </source>
</evidence>
<keyword evidence="2 4" id="KW-0808">Transferase</keyword>
<dbReference type="InterPro" id="IPR002495">
    <property type="entry name" value="Glyco_trans_8"/>
</dbReference>
<evidence type="ECO:0000256" key="3">
    <source>
        <dbReference type="ARBA" id="ARBA00022723"/>
    </source>
</evidence>
<accession>A0A108TDY6</accession>
<dbReference type="RefSeq" id="WP_007210962.1">
    <property type="nucleotide sequence ID" value="NZ_CABMLT010000007.1"/>
</dbReference>
<dbReference type="SUPFAM" id="SSF53448">
    <property type="entry name" value="Nucleotide-diphospho-sugar transferases"/>
    <property type="match status" value="1"/>
</dbReference>
<comment type="caution">
    <text evidence="4">The sequence shown here is derived from an EMBL/GenBank/DDBJ whole genome shotgun (WGS) entry which is preliminary data.</text>
</comment>
<dbReference type="GO" id="GO:0016757">
    <property type="term" value="F:glycosyltransferase activity"/>
    <property type="evidence" value="ECO:0007669"/>
    <property type="project" value="UniProtKB-KW"/>
</dbReference>
<dbReference type="InterPro" id="IPR029044">
    <property type="entry name" value="Nucleotide-diphossugar_trans"/>
</dbReference>
<dbReference type="Gene3D" id="3.90.550.10">
    <property type="entry name" value="Spore Coat Polysaccharide Biosynthesis Protein SpsA, Chain A"/>
    <property type="match status" value="1"/>
</dbReference>
<dbReference type="Proteomes" id="UP000325055">
    <property type="component" value="Unassembled WGS sequence"/>
</dbReference>
<organism evidence="4 6">
    <name type="scientific">Bacteroides cellulosilyticus</name>
    <dbReference type="NCBI Taxonomy" id="246787"/>
    <lineage>
        <taxon>Bacteria</taxon>
        <taxon>Pseudomonadati</taxon>
        <taxon>Bacteroidota</taxon>
        <taxon>Bacteroidia</taxon>
        <taxon>Bacteroidales</taxon>
        <taxon>Bacteroidaceae</taxon>
        <taxon>Bacteroides</taxon>
    </lineage>
</organism>
<dbReference type="PANTHER" id="PTHR13778:SF47">
    <property type="entry name" value="LIPOPOLYSACCHARIDE 1,3-GALACTOSYLTRANSFERASE"/>
    <property type="match status" value="1"/>
</dbReference>
<name>A0A108TDY6_9BACE</name>
<evidence type="ECO:0000313" key="4">
    <source>
        <dbReference type="EMBL" id="KAA5409970.1"/>
    </source>
</evidence>
<evidence type="ECO:0000313" key="6">
    <source>
        <dbReference type="Proteomes" id="UP000325055"/>
    </source>
</evidence>
<protein>
    <submittedName>
        <fullName evidence="4">Glycosyltransferase family 8 protein</fullName>
    </submittedName>
</protein>
<evidence type="ECO:0000313" key="5">
    <source>
        <dbReference type="EMBL" id="KAA5415153.1"/>
    </source>
</evidence>
<keyword evidence="3" id="KW-0479">Metal-binding</keyword>
<dbReference type="EMBL" id="VVYW01000005">
    <property type="protein sequence ID" value="KAA5409970.1"/>
    <property type="molecule type" value="Genomic_DNA"/>
</dbReference>
<dbReference type="CDD" id="cd04194">
    <property type="entry name" value="GT8_A4GalT_like"/>
    <property type="match status" value="1"/>
</dbReference>
<dbReference type="InterPro" id="IPR050748">
    <property type="entry name" value="Glycosyltrans_8_dom-fam"/>
</dbReference>
<keyword evidence="1" id="KW-0328">Glycosyltransferase</keyword>
<dbReference type="Proteomes" id="UP000448877">
    <property type="component" value="Unassembled WGS sequence"/>
</dbReference>
<dbReference type="GO" id="GO:0046872">
    <property type="term" value="F:metal ion binding"/>
    <property type="evidence" value="ECO:0007669"/>
    <property type="project" value="UniProtKB-KW"/>
</dbReference>
<dbReference type="Pfam" id="PF01501">
    <property type="entry name" value="Glyco_transf_8"/>
    <property type="match status" value="1"/>
</dbReference>
<evidence type="ECO:0000313" key="7">
    <source>
        <dbReference type="Proteomes" id="UP000448877"/>
    </source>
</evidence>
<proteinExistence type="predicted"/>
<dbReference type="AlphaFoldDB" id="A0A108TDY6"/>
<dbReference type="EMBL" id="VVYV01000035">
    <property type="protein sequence ID" value="KAA5415153.1"/>
    <property type="molecule type" value="Genomic_DNA"/>
</dbReference>